<feature type="compositionally biased region" description="Basic and acidic residues" evidence="1">
    <location>
        <begin position="91"/>
        <end position="101"/>
    </location>
</feature>
<evidence type="ECO:0000313" key="2">
    <source>
        <dbReference type="EMBL" id="EFZ11316.1"/>
    </source>
</evidence>
<dbReference type="EMBL" id="GL768429">
    <property type="protein sequence ID" value="EFZ11316.1"/>
    <property type="molecule type" value="Genomic_DNA"/>
</dbReference>
<accession>E9J785</accession>
<feature type="region of interest" description="Disordered" evidence="1">
    <location>
        <begin position="81"/>
        <end position="101"/>
    </location>
</feature>
<evidence type="ECO:0000256" key="1">
    <source>
        <dbReference type="SAM" id="MobiDB-lite"/>
    </source>
</evidence>
<gene>
    <name evidence="2" type="ORF">SINV_09169</name>
</gene>
<dbReference type="HOGENOM" id="CLU_1691216_0_0_1"/>
<name>E9J785_SOLIN</name>
<protein>
    <submittedName>
        <fullName evidence="2">Uncharacterized protein</fullName>
    </submittedName>
</protein>
<sequence>MLDTDARENVIIKTMDADYEDMESLNKLDANNTIQYGKHVKNCSLQNVFKIDVSDAQVGLTLRRERPLRILGMRRGTQRRLRVHRPANSRRTPETDKERRPALATGCRNAFIEVSIVLVNLLEERATGSNTMKLANLRKAMEDVLRYISSVSVSQT</sequence>
<feature type="non-terminal residue" evidence="2">
    <location>
        <position position="156"/>
    </location>
</feature>
<organism>
    <name type="scientific">Solenopsis invicta</name>
    <name type="common">Red imported fire ant</name>
    <name type="synonym">Solenopsis wagneri</name>
    <dbReference type="NCBI Taxonomy" id="13686"/>
    <lineage>
        <taxon>Eukaryota</taxon>
        <taxon>Metazoa</taxon>
        <taxon>Ecdysozoa</taxon>
        <taxon>Arthropoda</taxon>
        <taxon>Hexapoda</taxon>
        <taxon>Insecta</taxon>
        <taxon>Pterygota</taxon>
        <taxon>Neoptera</taxon>
        <taxon>Endopterygota</taxon>
        <taxon>Hymenoptera</taxon>
        <taxon>Apocrita</taxon>
        <taxon>Aculeata</taxon>
        <taxon>Formicoidea</taxon>
        <taxon>Formicidae</taxon>
        <taxon>Myrmicinae</taxon>
        <taxon>Solenopsis</taxon>
    </lineage>
</organism>
<proteinExistence type="predicted"/>
<reference evidence="2" key="1">
    <citation type="journal article" date="2011" name="Proc. Natl. Acad. Sci. U.S.A.">
        <title>The genome of the fire ant Solenopsis invicta.</title>
        <authorList>
            <person name="Wurm Y."/>
            <person name="Wang J."/>
            <person name="Riba-Grognuz O."/>
            <person name="Corona M."/>
            <person name="Nygaard S."/>
            <person name="Hunt B.G."/>
            <person name="Ingram K.K."/>
            <person name="Falquet L."/>
            <person name="Nipitwattanaphon M."/>
            <person name="Gotzek D."/>
            <person name="Dijkstra M.B."/>
            <person name="Oettler J."/>
            <person name="Comtesse F."/>
            <person name="Shih C.J."/>
            <person name="Wu W.J."/>
            <person name="Yang C.C."/>
            <person name="Thomas J."/>
            <person name="Beaudoing E."/>
            <person name="Pradervand S."/>
            <person name="Flegel V."/>
            <person name="Cook E.D."/>
            <person name="Fabbretti R."/>
            <person name="Stockinger H."/>
            <person name="Long L."/>
            <person name="Farmerie W.G."/>
            <person name="Oakey J."/>
            <person name="Boomsma J.J."/>
            <person name="Pamilo P."/>
            <person name="Yi S.V."/>
            <person name="Heinze J."/>
            <person name="Goodisman M.A."/>
            <person name="Farinelli L."/>
            <person name="Harshman K."/>
            <person name="Hulo N."/>
            <person name="Cerutti L."/>
            <person name="Xenarios I."/>
            <person name="Shoemaker D."/>
            <person name="Keller L."/>
        </authorList>
    </citation>
    <scope>NUCLEOTIDE SEQUENCE [LARGE SCALE GENOMIC DNA]</scope>
</reference>
<dbReference type="AlphaFoldDB" id="E9J785"/>